<dbReference type="SUPFAM" id="SSF103473">
    <property type="entry name" value="MFS general substrate transporter"/>
    <property type="match status" value="1"/>
</dbReference>
<keyword evidence="5 6" id="KW-0472">Membrane</keyword>
<feature type="transmembrane region" description="Helical" evidence="6">
    <location>
        <begin position="45"/>
        <end position="65"/>
    </location>
</feature>
<sequence length="227" mass="24796">MVVTGMTFFAMIVANLKTLPLRLALPQRKKQQCWELSTFIEHRSLPWALMGLFVGFCYSGVLVFVPIELNSQGIGTWASLFFGLYACMSIVSRPMVSKIYEHERKGPEYVVYPGLILFAIGIAILGLTSYPYGIVVAAPIIGLGYGMAQPAFQALAVESAPIERAGVATATYFLSLDISVGVGSALLAVAAQILGFQDTYKMIAGIVIVALALYHFFIKYTYQKQTI</sequence>
<proteinExistence type="predicted"/>
<feature type="transmembrane region" description="Helical" evidence="6">
    <location>
        <begin position="6"/>
        <end position="25"/>
    </location>
</feature>
<evidence type="ECO:0000256" key="1">
    <source>
        <dbReference type="ARBA" id="ARBA00004651"/>
    </source>
</evidence>
<dbReference type="InterPro" id="IPR052714">
    <property type="entry name" value="MFS_Exporter"/>
</dbReference>
<evidence type="ECO:0000259" key="7">
    <source>
        <dbReference type="PROSITE" id="PS50850"/>
    </source>
</evidence>
<feature type="transmembrane region" description="Helical" evidence="6">
    <location>
        <begin position="109"/>
        <end position="128"/>
    </location>
</feature>
<keyword evidence="3 6" id="KW-0812">Transmembrane</keyword>
<keyword evidence="4 6" id="KW-1133">Transmembrane helix</keyword>
<keyword evidence="2" id="KW-0813">Transport</keyword>
<comment type="caution">
    <text evidence="8">The sequence shown here is derived from an EMBL/GenBank/DDBJ whole genome shotgun (WGS) entry which is preliminary data.</text>
</comment>
<evidence type="ECO:0000256" key="4">
    <source>
        <dbReference type="ARBA" id="ARBA00022989"/>
    </source>
</evidence>
<dbReference type="Proteomes" id="UP001272515">
    <property type="component" value="Unassembled WGS sequence"/>
</dbReference>
<gene>
    <name evidence="8" type="ORF">RVY80_07860</name>
</gene>
<organism evidence="8 9">
    <name type="scientific">Veillonella absiana</name>
    <dbReference type="NCBI Taxonomy" id="3079305"/>
    <lineage>
        <taxon>Bacteria</taxon>
        <taxon>Bacillati</taxon>
        <taxon>Bacillota</taxon>
        <taxon>Negativicutes</taxon>
        <taxon>Veillonellales</taxon>
        <taxon>Veillonellaceae</taxon>
        <taxon>Veillonella</taxon>
    </lineage>
</organism>
<evidence type="ECO:0000313" key="8">
    <source>
        <dbReference type="EMBL" id="MDV5088754.1"/>
    </source>
</evidence>
<dbReference type="Pfam" id="PF07690">
    <property type="entry name" value="MFS_1"/>
    <property type="match status" value="1"/>
</dbReference>
<dbReference type="Gene3D" id="1.20.1250.20">
    <property type="entry name" value="MFS general substrate transporter like domains"/>
    <property type="match status" value="1"/>
</dbReference>
<keyword evidence="9" id="KW-1185">Reference proteome</keyword>
<name>A0ABU3ZA11_9FIRM</name>
<feature type="transmembrane region" description="Helical" evidence="6">
    <location>
        <begin position="77"/>
        <end position="97"/>
    </location>
</feature>
<evidence type="ECO:0000256" key="6">
    <source>
        <dbReference type="SAM" id="Phobius"/>
    </source>
</evidence>
<evidence type="ECO:0000256" key="2">
    <source>
        <dbReference type="ARBA" id="ARBA00022448"/>
    </source>
</evidence>
<feature type="transmembrane region" description="Helical" evidence="6">
    <location>
        <begin position="134"/>
        <end position="157"/>
    </location>
</feature>
<evidence type="ECO:0000256" key="5">
    <source>
        <dbReference type="ARBA" id="ARBA00023136"/>
    </source>
</evidence>
<feature type="domain" description="Major facilitator superfamily (MFS) profile" evidence="7">
    <location>
        <begin position="1"/>
        <end position="227"/>
    </location>
</feature>
<evidence type="ECO:0000313" key="9">
    <source>
        <dbReference type="Proteomes" id="UP001272515"/>
    </source>
</evidence>
<feature type="transmembrane region" description="Helical" evidence="6">
    <location>
        <begin position="200"/>
        <end position="218"/>
    </location>
</feature>
<feature type="transmembrane region" description="Helical" evidence="6">
    <location>
        <begin position="169"/>
        <end position="194"/>
    </location>
</feature>
<protein>
    <submittedName>
        <fullName evidence="8">MFS transporter</fullName>
    </submittedName>
</protein>
<dbReference type="EMBL" id="JAWJZB010000008">
    <property type="protein sequence ID" value="MDV5088754.1"/>
    <property type="molecule type" value="Genomic_DNA"/>
</dbReference>
<evidence type="ECO:0000256" key="3">
    <source>
        <dbReference type="ARBA" id="ARBA00022692"/>
    </source>
</evidence>
<dbReference type="InterPro" id="IPR011701">
    <property type="entry name" value="MFS"/>
</dbReference>
<accession>A0ABU3ZA11</accession>
<dbReference type="PANTHER" id="PTHR23531:SF2">
    <property type="entry name" value="PERMEASE"/>
    <property type="match status" value="1"/>
</dbReference>
<comment type="subcellular location">
    <subcellularLocation>
        <location evidence="1">Cell membrane</location>
        <topology evidence="1">Multi-pass membrane protein</topology>
    </subcellularLocation>
</comment>
<dbReference type="InterPro" id="IPR020846">
    <property type="entry name" value="MFS_dom"/>
</dbReference>
<dbReference type="RefSeq" id="WP_317330165.1">
    <property type="nucleotide sequence ID" value="NZ_JAWJZA010000019.1"/>
</dbReference>
<dbReference type="PANTHER" id="PTHR23531">
    <property type="entry name" value="QUINOLENE RESISTANCE PROTEIN NORA"/>
    <property type="match status" value="1"/>
</dbReference>
<dbReference type="InterPro" id="IPR036259">
    <property type="entry name" value="MFS_trans_sf"/>
</dbReference>
<reference evidence="8 9" key="1">
    <citation type="submission" date="2023-10" db="EMBL/GenBank/DDBJ databases">
        <title>Veillonella sp. nov., isolated from a pig farm feces dump.</title>
        <authorList>
            <person name="Chang Y.-H."/>
        </authorList>
    </citation>
    <scope>NUCLEOTIDE SEQUENCE [LARGE SCALE GENOMIC DNA]</scope>
    <source>
        <strain evidence="8 9">YH-vei2233</strain>
    </source>
</reference>
<dbReference type="PROSITE" id="PS50850">
    <property type="entry name" value="MFS"/>
    <property type="match status" value="1"/>
</dbReference>